<name>A0AAE0F8R8_9CHLO</name>
<dbReference type="AlphaFoldDB" id="A0AAE0F8R8"/>
<dbReference type="Proteomes" id="UP001190700">
    <property type="component" value="Unassembled WGS sequence"/>
</dbReference>
<evidence type="ECO:0000256" key="1">
    <source>
        <dbReference type="SAM" id="MobiDB-lite"/>
    </source>
</evidence>
<reference evidence="2 3" key="1">
    <citation type="journal article" date="2015" name="Genome Biol. Evol.">
        <title>Comparative Genomics of a Bacterivorous Green Alga Reveals Evolutionary Causalities and Consequences of Phago-Mixotrophic Mode of Nutrition.</title>
        <authorList>
            <person name="Burns J.A."/>
            <person name="Paasch A."/>
            <person name="Narechania A."/>
            <person name="Kim E."/>
        </authorList>
    </citation>
    <scope>NUCLEOTIDE SEQUENCE [LARGE SCALE GENOMIC DNA]</scope>
    <source>
        <strain evidence="2 3">PLY_AMNH</strain>
    </source>
</reference>
<organism evidence="2 3">
    <name type="scientific">Cymbomonas tetramitiformis</name>
    <dbReference type="NCBI Taxonomy" id="36881"/>
    <lineage>
        <taxon>Eukaryota</taxon>
        <taxon>Viridiplantae</taxon>
        <taxon>Chlorophyta</taxon>
        <taxon>Pyramimonadophyceae</taxon>
        <taxon>Pyramimonadales</taxon>
        <taxon>Pyramimonadaceae</taxon>
        <taxon>Cymbomonas</taxon>
    </lineage>
</organism>
<dbReference type="EMBL" id="LGRX02022860">
    <property type="protein sequence ID" value="KAK3255158.1"/>
    <property type="molecule type" value="Genomic_DNA"/>
</dbReference>
<sequence>MLEASEEDHVVVWRISDKPEVPGRVTRSRGSTTPASSETIDLSDYDPDVEKILRSKFINVYKEKNASESALLGAYLIRWKILDAHAITATNLQEAIDKIPESNECQRNALKDSLQAAFDDAFAGAASEAESSGTEPDNDELDGFDTEVVSQIEQLVAVATKVAEKLTSLDDRLKKTNQTVTEREAFANEQHKKFVNLEASVTDLQNTTKNLQAGYREISKKISAPARGRPSTQTSKRLAAAGERISATLNQL</sequence>
<keyword evidence="3" id="KW-1185">Reference proteome</keyword>
<evidence type="ECO:0000313" key="2">
    <source>
        <dbReference type="EMBL" id="KAK3255158.1"/>
    </source>
</evidence>
<proteinExistence type="predicted"/>
<gene>
    <name evidence="2" type="ORF">CYMTET_35631</name>
</gene>
<protein>
    <submittedName>
        <fullName evidence="2">Uncharacterized protein</fullName>
    </submittedName>
</protein>
<accession>A0AAE0F8R8</accession>
<comment type="caution">
    <text evidence="2">The sequence shown here is derived from an EMBL/GenBank/DDBJ whole genome shotgun (WGS) entry which is preliminary data.</text>
</comment>
<feature type="region of interest" description="Disordered" evidence="1">
    <location>
        <begin position="222"/>
        <end position="252"/>
    </location>
</feature>
<evidence type="ECO:0000313" key="3">
    <source>
        <dbReference type="Proteomes" id="UP001190700"/>
    </source>
</evidence>